<accession>A0ABT6KQ86</accession>
<sequence>MDRVTIVTAQGPPGCEDARVAKAKEGPFLLVVLVAVCVVPLLALPFILSSVASTTTEPNFVEVAQLDSLACLRADADTVVAQIPVTSADAGDLGVDSAEFINESGLELRAIGLIGQPLAPEQRLPPTSLVETLRPDERRLGLRAPSGEVHYLLLVISVESGVGAAEGVRLEYSPGAMRWADEINFELEASSSECTIKVSPG</sequence>
<protein>
    <submittedName>
        <fullName evidence="2">Uncharacterized protein</fullName>
    </submittedName>
</protein>
<keyword evidence="1" id="KW-0472">Membrane</keyword>
<comment type="caution">
    <text evidence="2">The sequence shown here is derived from an EMBL/GenBank/DDBJ whole genome shotgun (WGS) entry which is preliminary data.</text>
</comment>
<reference evidence="2 3" key="1">
    <citation type="submission" date="2023-04" db="EMBL/GenBank/DDBJ databases">
        <title>Genome Encyclopedia of Bacteria and Archaea VI: Functional Genomics of Type Strains.</title>
        <authorList>
            <person name="Whitman W."/>
        </authorList>
    </citation>
    <scope>NUCLEOTIDE SEQUENCE [LARGE SCALE GENOMIC DNA]</scope>
    <source>
        <strain evidence="2 3">SG_E_30_P1</strain>
    </source>
</reference>
<keyword evidence="1" id="KW-0812">Transmembrane</keyword>
<evidence type="ECO:0000313" key="3">
    <source>
        <dbReference type="Proteomes" id="UP001160142"/>
    </source>
</evidence>
<keyword evidence="3" id="KW-1185">Reference proteome</keyword>
<evidence type="ECO:0000313" key="2">
    <source>
        <dbReference type="EMBL" id="MDH6181359.1"/>
    </source>
</evidence>
<gene>
    <name evidence="2" type="ORF">M2152_001541</name>
</gene>
<dbReference type="EMBL" id="JARXVQ010000001">
    <property type="protein sequence ID" value="MDH6181359.1"/>
    <property type="molecule type" value="Genomic_DNA"/>
</dbReference>
<evidence type="ECO:0000256" key="1">
    <source>
        <dbReference type="SAM" id="Phobius"/>
    </source>
</evidence>
<dbReference type="RefSeq" id="WP_322133676.1">
    <property type="nucleotide sequence ID" value="NZ_JARXVQ010000001.1"/>
</dbReference>
<dbReference type="Proteomes" id="UP001160142">
    <property type="component" value="Unassembled WGS sequence"/>
</dbReference>
<keyword evidence="1" id="KW-1133">Transmembrane helix</keyword>
<organism evidence="2 3">
    <name type="scientific">Antiquaquibacter oligotrophicus</name>
    <dbReference type="NCBI Taxonomy" id="2880260"/>
    <lineage>
        <taxon>Bacteria</taxon>
        <taxon>Bacillati</taxon>
        <taxon>Actinomycetota</taxon>
        <taxon>Actinomycetes</taxon>
        <taxon>Micrococcales</taxon>
        <taxon>Microbacteriaceae</taxon>
        <taxon>Antiquaquibacter</taxon>
    </lineage>
</organism>
<feature type="transmembrane region" description="Helical" evidence="1">
    <location>
        <begin position="28"/>
        <end position="48"/>
    </location>
</feature>
<name>A0ABT6KQ86_9MICO</name>
<proteinExistence type="predicted"/>